<protein>
    <submittedName>
        <fullName evidence="1">Uncharacterized protein</fullName>
    </submittedName>
</protein>
<dbReference type="AlphaFoldDB" id="A0A2P2R1D2"/>
<evidence type="ECO:0000313" key="1">
    <source>
        <dbReference type="EMBL" id="MBX73017.1"/>
    </source>
</evidence>
<accession>A0A2P2R1D2</accession>
<name>A0A2P2R1D2_RHIMU</name>
<proteinExistence type="predicted"/>
<sequence>MLPGFLWLDSLLNKMVAHSFTAFCRCFGYFEQNFEFGRQCYL</sequence>
<organism evidence="1">
    <name type="scientific">Rhizophora mucronata</name>
    <name type="common">Asiatic mangrove</name>
    <dbReference type="NCBI Taxonomy" id="61149"/>
    <lineage>
        <taxon>Eukaryota</taxon>
        <taxon>Viridiplantae</taxon>
        <taxon>Streptophyta</taxon>
        <taxon>Embryophyta</taxon>
        <taxon>Tracheophyta</taxon>
        <taxon>Spermatophyta</taxon>
        <taxon>Magnoliopsida</taxon>
        <taxon>eudicotyledons</taxon>
        <taxon>Gunneridae</taxon>
        <taxon>Pentapetalae</taxon>
        <taxon>rosids</taxon>
        <taxon>fabids</taxon>
        <taxon>Malpighiales</taxon>
        <taxon>Rhizophoraceae</taxon>
        <taxon>Rhizophora</taxon>
    </lineage>
</organism>
<dbReference type="EMBL" id="GGEC01092533">
    <property type="protein sequence ID" value="MBX73017.1"/>
    <property type="molecule type" value="Transcribed_RNA"/>
</dbReference>
<reference evidence="1" key="1">
    <citation type="submission" date="2018-02" db="EMBL/GenBank/DDBJ databases">
        <title>Rhizophora mucronata_Transcriptome.</title>
        <authorList>
            <person name="Meera S.P."/>
            <person name="Sreeshan A."/>
            <person name="Augustine A."/>
        </authorList>
    </citation>
    <scope>NUCLEOTIDE SEQUENCE</scope>
    <source>
        <tissue evidence="1">Leaf</tissue>
    </source>
</reference>